<evidence type="ECO:0000313" key="4">
    <source>
        <dbReference type="Proteomes" id="UP000193467"/>
    </source>
</evidence>
<dbReference type="GO" id="GO:0000298">
    <property type="term" value="F:endopolyphosphatase activity"/>
    <property type="evidence" value="ECO:0007669"/>
    <property type="project" value="TreeGrafter"/>
</dbReference>
<feature type="compositionally biased region" description="Low complexity" evidence="1">
    <location>
        <begin position="161"/>
        <end position="208"/>
    </location>
</feature>
<dbReference type="Pfam" id="PF00149">
    <property type="entry name" value="Metallophos"/>
    <property type="match status" value="1"/>
</dbReference>
<dbReference type="EMBL" id="MCGR01000045">
    <property type="protein sequence ID" value="ORY73600.1"/>
    <property type="molecule type" value="Genomic_DNA"/>
</dbReference>
<dbReference type="InterPro" id="IPR004843">
    <property type="entry name" value="Calcineurin-like_PHP"/>
</dbReference>
<comment type="caution">
    <text evidence="3">The sequence shown here is derived from an EMBL/GenBank/DDBJ whole genome shotgun (WGS) entry which is preliminary data.</text>
</comment>
<dbReference type="PANTHER" id="PTHR42850:SF4">
    <property type="entry name" value="ZINC-DEPENDENT ENDOPOLYPHOSPHATASE"/>
    <property type="match status" value="1"/>
</dbReference>
<proteinExistence type="predicted"/>
<dbReference type="GO" id="GO:0016791">
    <property type="term" value="F:phosphatase activity"/>
    <property type="evidence" value="ECO:0007669"/>
    <property type="project" value="TreeGrafter"/>
</dbReference>
<feature type="domain" description="Calcineurin-like phosphoesterase" evidence="2">
    <location>
        <begin position="5"/>
        <end position="72"/>
    </location>
</feature>
<dbReference type="GO" id="GO:0006798">
    <property type="term" value="P:polyphosphate catabolic process"/>
    <property type="evidence" value="ECO:0007669"/>
    <property type="project" value="TreeGrafter"/>
</dbReference>
<protein>
    <recommendedName>
        <fullName evidence="2">Calcineurin-like phosphoesterase domain-containing protein</fullName>
    </recommendedName>
</protein>
<dbReference type="InterPro" id="IPR050126">
    <property type="entry name" value="Ap4A_hydrolase"/>
</dbReference>
<gene>
    <name evidence="3" type="ORF">BCR35DRAFT_146965</name>
</gene>
<feature type="compositionally biased region" description="Acidic residues" evidence="1">
    <location>
        <begin position="135"/>
        <end position="160"/>
    </location>
</feature>
<dbReference type="PANTHER" id="PTHR42850">
    <property type="entry name" value="METALLOPHOSPHOESTERASE"/>
    <property type="match status" value="1"/>
</dbReference>
<reference evidence="3 4" key="1">
    <citation type="submission" date="2016-07" db="EMBL/GenBank/DDBJ databases">
        <title>Pervasive Adenine N6-methylation of Active Genes in Fungi.</title>
        <authorList>
            <consortium name="DOE Joint Genome Institute"/>
            <person name="Mondo S.J."/>
            <person name="Dannebaum R.O."/>
            <person name="Kuo R.C."/>
            <person name="Labutti K."/>
            <person name="Haridas S."/>
            <person name="Kuo A."/>
            <person name="Salamov A."/>
            <person name="Ahrendt S.R."/>
            <person name="Lipzen A."/>
            <person name="Sullivan W."/>
            <person name="Andreopoulos W.B."/>
            <person name="Clum A."/>
            <person name="Lindquist E."/>
            <person name="Daum C."/>
            <person name="Ramamoorthy G.K."/>
            <person name="Gryganskyi A."/>
            <person name="Culley D."/>
            <person name="Magnuson J.K."/>
            <person name="James T.Y."/>
            <person name="O'Malley M.A."/>
            <person name="Stajich J.E."/>
            <person name="Spatafora J.W."/>
            <person name="Visel A."/>
            <person name="Grigoriev I.V."/>
        </authorList>
    </citation>
    <scope>NUCLEOTIDE SEQUENCE [LARGE SCALE GENOMIC DNA]</scope>
    <source>
        <strain evidence="3 4">62-1032</strain>
    </source>
</reference>
<dbReference type="STRING" id="106004.A0A1Y2EPT3"/>
<keyword evidence="4" id="KW-1185">Reference proteome</keyword>
<evidence type="ECO:0000313" key="3">
    <source>
        <dbReference type="EMBL" id="ORY73600.1"/>
    </source>
</evidence>
<feature type="compositionally biased region" description="Polar residues" evidence="1">
    <location>
        <begin position="497"/>
        <end position="506"/>
    </location>
</feature>
<name>A0A1Y2EPT3_9BASI</name>
<dbReference type="Proteomes" id="UP000193467">
    <property type="component" value="Unassembled WGS sequence"/>
</dbReference>
<dbReference type="AlphaFoldDB" id="A0A1Y2EPT3"/>
<dbReference type="OrthoDB" id="10267127at2759"/>
<organism evidence="3 4">
    <name type="scientific">Leucosporidium creatinivorum</name>
    <dbReference type="NCBI Taxonomy" id="106004"/>
    <lineage>
        <taxon>Eukaryota</taxon>
        <taxon>Fungi</taxon>
        <taxon>Dikarya</taxon>
        <taxon>Basidiomycota</taxon>
        <taxon>Pucciniomycotina</taxon>
        <taxon>Microbotryomycetes</taxon>
        <taxon>Leucosporidiales</taxon>
        <taxon>Leucosporidium</taxon>
    </lineage>
</organism>
<dbReference type="SUPFAM" id="SSF56300">
    <property type="entry name" value="Metallo-dependent phosphatases"/>
    <property type="match status" value="1"/>
</dbReference>
<feature type="compositionally biased region" description="Basic residues" evidence="1">
    <location>
        <begin position="112"/>
        <end position="125"/>
    </location>
</feature>
<feature type="region of interest" description="Disordered" evidence="1">
    <location>
        <begin position="489"/>
        <end position="515"/>
    </location>
</feature>
<dbReference type="InterPro" id="IPR029052">
    <property type="entry name" value="Metallo-depent_PP-like"/>
</dbReference>
<dbReference type="InParanoid" id="A0A1Y2EPT3"/>
<feature type="compositionally biased region" description="Acidic residues" evidence="1">
    <location>
        <begin position="566"/>
        <end position="602"/>
    </location>
</feature>
<feature type="region of interest" description="Disordered" evidence="1">
    <location>
        <begin position="561"/>
        <end position="602"/>
    </location>
</feature>
<evidence type="ECO:0000256" key="1">
    <source>
        <dbReference type="SAM" id="MobiDB-lite"/>
    </source>
</evidence>
<accession>A0A1Y2EPT3</accession>
<evidence type="ECO:0000259" key="2">
    <source>
        <dbReference type="Pfam" id="PF00149"/>
    </source>
</evidence>
<dbReference type="GO" id="GO:0005737">
    <property type="term" value="C:cytoplasm"/>
    <property type="evidence" value="ECO:0007669"/>
    <property type="project" value="TreeGrafter"/>
</dbReference>
<sequence length="634" mass="68602">MNTSLTSLLNRLSFDSKNDTLLFVGDLVAKSTTDSALSTVALMRQLGASGVRGNHEQGVIEWRRWMESYGPLGGAVASSSSSAEPTSTGLRAHKGKQGWMADVEDEEVQMRSLRRVPRKGAKREKRGWFGWGGGETDEEQEEEAEADAEEELEQELEDGSESSISESSSSGGSSSSRASSTSTGARRPFGSRPTSTSSTFSSPTSLPFSSFVTPSTNGSLTGPEWSWLDSNARQLRSLGVTVPRGWEWGGAWFDIARKLSDEDAQWIESLPLSLWIEELRTYVVHAGMLPWSSPSQELETLTNEVTSPRPSLINSTSALSFTPSLPIRQILTSPERALLLVNQNRDPFTLLNMRTVKAGKTGGEKGDKKSEGGWSVSKGGKKGLPWMTVWESGMEECEKHKSCEKVGVIYGHWAAAGLEVKDNSIGLDSGCVYGRRLSALVLPKSPSHELASPLSTPASSSSSKLPDLAAFRHFDKNFTLSHHPVDDPYGSFAPKKATSNSPSKGDSGSKAKLAAKPKLQVVHEHRRVGGGFKKVSKRAPPPAGRLGGWLARPGVKGWSAEVEPASAEEEEPVEEDGDAEDAEPVEVDDEDVPEVEDEDEEGYVEMKVEFGGRAGWIVSRDCLADAEEMGLEVK</sequence>
<dbReference type="Gene3D" id="3.60.21.10">
    <property type="match status" value="2"/>
</dbReference>
<feature type="region of interest" description="Disordered" evidence="1">
    <location>
        <begin position="73"/>
        <end position="208"/>
    </location>
</feature>